<dbReference type="GO" id="GO:0098609">
    <property type="term" value="P:cell-cell adhesion"/>
    <property type="evidence" value="ECO:0007669"/>
    <property type="project" value="TreeGrafter"/>
</dbReference>
<dbReference type="Proteomes" id="UP000596742">
    <property type="component" value="Unassembled WGS sequence"/>
</dbReference>
<dbReference type="PROSITE" id="PS50835">
    <property type="entry name" value="IG_LIKE"/>
    <property type="match status" value="4"/>
</dbReference>
<sequence length="823" mass="93159">MVVEGFKTTSNIYLNLNVDKSQTNHPPSVTIVPSYNPYILYERQQNIVFSCVIDANPSSNITYNWHYPDGSMSGKFLTIPTVIRDEPVISVIHGNNITEGQTLYISPIIDSYPSPTYIWWTRQNDDSFLHIGTPLQIYNIQTKDSDNYTCIVMNTLTPSGLPSQNRTSHRVFKVYVQLLSANKAVKTNTIGIWFGSSLVALMAIAITGLCVYKYRKRQVPNVEDVENQKKKIDESFNTYEDIWDVRSKRPDHVYQNMKISDKEYVLTTTPERATVGQDFNFTCHITSNKDSYVFITRDSIYESLISNDYTCKSHLRSTDFNSTCYNHSIILTIPGTYDIDILHESSWKCGGLFRGSISNTVSLYVYVPITNIGLTATPYDTSPVEILNGSSQHFTCTTNPGRPPSKIQWYLSDANITYAATAQPDVCDPGCYEKVRSSSVLLYIGNSNDNGKTIYCTAENVEEQSVRSLDRRIDILYPPVIFNIPDYNITEGSTLYITPSIEANPQPISVWWTRQNDSSFIYNGMNITIINIQKDYDDYYKCNAMNTITTPNHPTQNKTTEELFKVNVLSEANPVDAIMYQWKYPAGTIRNGVLTITTVSKRHNGQYSCSATNSVGTSIRTGKQIDVQYAPVISGIQEYNVDAGRALNVIPTVDAHPSHTSIWWTRQHSVQFIYYGWNLTFINIQESDSDNYTCHVMNTLIPSGLSAQNRTSITVFNINVQKIPNDDAVNSAAIGVGTGLAVIMLILGAASLFVFLYRKRRMKKRKENRNSKVYESELDKPRQTSGVDNHLYNELQDLKSEKQIRQKDTNLYVNLELKPATRT</sequence>
<keyword evidence="2 7" id="KW-0472">Membrane</keyword>
<keyword evidence="10" id="KW-1185">Reference proteome</keyword>
<evidence type="ECO:0000256" key="2">
    <source>
        <dbReference type="ARBA" id="ARBA00023136"/>
    </source>
</evidence>
<dbReference type="Gene3D" id="2.60.40.10">
    <property type="entry name" value="Immunoglobulins"/>
    <property type="match status" value="5"/>
</dbReference>
<dbReference type="InterPro" id="IPR007110">
    <property type="entry name" value="Ig-like_dom"/>
</dbReference>
<evidence type="ECO:0000256" key="3">
    <source>
        <dbReference type="ARBA" id="ARBA00023157"/>
    </source>
</evidence>
<evidence type="ECO:0000256" key="6">
    <source>
        <dbReference type="SAM" id="MobiDB-lite"/>
    </source>
</evidence>
<dbReference type="Pfam" id="PF08205">
    <property type="entry name" value="C2-set_2"/>
    <property type="match status" value="1"/>
</dbReference>
<evidence type="ECO:0000256" key="7">
    <source>
        <dbReference type="SAM" id="Phobius"/>
    </source>
</evidence>
<name>A0A8B6GWI7_MYTGA</name>
<feature type="transmembrane region" description="Helical" evidence="7">
    <location>
        <begin position="732"/>
        <end position="757"/>
    </location>
</feature>
<dbReference type="OrthoDB" id="6140242at2759"/>
<comment type="caution">
    <text evidence="9">The sequence shown here is derived from an EMBL/GenBank/DDBJ whole genome shotgun (WGS) entry which is preliminary data.</text>
</comment>
<feature type="transmembrane region" description="Helical" evidence="7">
    <location>
        <begin position="190"/>
        <end position="214"/>
    </location>
</feature>
<gene>
    <name evidence="9" type="ORF">MGAL_10B074707</name>
</gene>
<feature type="domain" description="Ig-like" evidence="8">
    <location>
        <begin position="478"/>
        <end position="626"/>
    </location>
</feature>
<feature type="compositionally biased region" description="Basic and acidic residues" evidence="6">
    <location>
        <begin position="768"/>
        <end position="782"/>
    </location>
</feature>
<comment type="subcellular location">
    <subcellularLocation>
        <location evidence="1">Membrane</location>
        <topology evidence="1">Single-pass type I membrane protein</topology>
    </subcellularLocation>
</comment>
<evidence type="ECO:0000313" key="10">
    <source>
        <dbReference type="Proteomes" id="UP000596742"/>
    </source>
</evidence>
<dbReference type="InterPro" id="IPR036179">
    <property type="entry name" value="Ig-like_dom_sf"/>
</dbReference>
<keyword evidence="7" id="KW-1133">Transmembrane helix</keyword>
<protein>
    <recommendedName>
        <fullName evidence="8">Ig-like domain-containing protein</fullName>
    </recommendedName>
</protein>
<dbReference type="PANTHER" id="PTHR11640:SF31">
    <property type="entry name" value="IRREGULAR CHIASM C-ROUGHEST PROTEIN-RELATED"/>
    <property type="match status" value="1"/>
</dbReference>
<dbReference type="InterPro" id="IPR013162">
    <property type="entry name" value="CD80_C2-set"/>
</dbReference>
<dbReference type="SMART" id="SM00409">
    <property type="entry name" value="IG"/>
    <property type="match status" value="5"/>
</dbReference>
<dbReference type="InterPro" id="IPR003599">
    <property type="entry name" value="Ig_sub"/>
</dbReference>
<dbReference type="Pfam" id="PF13927">
    <property type="entry name" value="Ig_3"/>
    <property type="match status" value="1"/>
</dbReference>
<feature type="domain" description="Ig-like" evidence="8">
    <location>
        <begin position="631"/>
        <end position="714"/>
    </location>
</feature>
<keyword evidence="3" id="KW-1015">Disulfide bond</keyword>
<feature type="domain" description="Ig-like" evidence="8">
    <location>
        <begin position="368"/>
        <end position="467"/>
    </location>
</feature>
<dbReference type="InterPro" id="IPR051275">
    <property type="entry name" value="Cell_adhesion_signaling"/>
</dbReference>
<dbReference type="EMBL" id="UYJE01009108">
    <property type="protein sequence ID" value="VDI70101.1"/>
    <property type="molecule type" value="Genomic_DNA"/>
</dbReference>
<accession>A0A8B6GWI7</accession>
<evidence type="ECO:0000256" key="4">
    <source>
        <dbReference type="ARBA" id="ARBA00023180"/>
    </source>
</evidence>
<dbReference type="GO" id="GO:0050839">
    <property type="term" value="F:cell adhesion molecule binding"/>
    <property type="evidence" value="ECO:0007669"/>
    <property type="project" value="TreeGrafter"/>
</dbReference>
<reference evidence="9" key="1">
    <citation type="submission" date="2018-11" db="EMBL/GenBank/DDBJ databases">
        <authorList>
            <person name="Alioto T."/>
            <person name="Alioto T."/>
        </authorList>
    </citation>
    <scope>NUCLEOTIDE SEQUENCE</scope>
</reference>
<proteinExistence type="predicted"/>
<dbReference type="InterPro" id="IPR013783">
    <property type="entry name" value="Ig-like_fold"/>
</dbReference>
<feature type="domain" description="Ig-like" evidence="8">
    <location>
        <begin position="87"/>
        <end position="168"/>
    </location>
</feature>
<evidence type="ECO:0000259" key="8">
    <source>
        <dbReference type="PROSITE" id="PS50835"/>
    </source>
</evidence>
<evidence type="ECO:0000256" key="1">
    <source>
        <dbReference type="ARBA" id="ARBA00004479"/>
    </source>
</evidence>
<dbReference type="GO" id="GO:0005911">
    <property type="term" value="C:cell-cell junction"/>
    <property type="evidence" value="ECO:0007669"/>
    <property type="project" value="TreeGrafter"/>
</dbReference>
<evidence type="ECO:0000256" key="5">
    <source>
        <dbReference type="ARBA" id="ARBA00023319"/>
    </source>
</evidence>
<keyword evidence="7" id="KW-0812">Transmembrane</keyword>
<dbReference type="PANTHER" id="PTHR11640">
    <property type="entry name" value="NEPHRIN"/>
    <property type="match status" value="1"/>
</dbReference>
<feature type="region of interest" description="Disordered" evidence="6">
    <location>
        <begin position="766"/>
        <end position="787"/>
    </location>
</feature>
<dbReference type="GO" id="GO:0005886">
    <property type="term" value="C:plasma membrane"/>
    <property type="evidence" value="ECO:0007669"/>
    <property type="project" value="TreeGrafter"/>
</dbReference>
<evidence type="ECO:0000313" key="9">
    <source>
        <dbReference type="EMBL" id="VDI70101.1"/>
    </source>
</evidence>
<keyword evidence="4" id="KW-0325">Glycoprotein</keyword>
<dbReference type="SUPFAM" id="SSF48726">
    <property type="entry name" value="Immunoglobulin"/>
    <property type="match status" value="4"/>
</dbReference>
<keyword evidence="5" id="KW-0393">Immunoglobulin domain</keyword>
<organism evidence="9 10">
    <name type="scientific">Mytilus galloprovincialis</name>
    <name type="common">Mediterranean mussel</name>
    <dbReference type="NCBI Taxonomy" id="29158"/>
    <lineage>
        <taxon>Eukaryota</taxon>
        <taxon>Metazoa</taxon>
        <taxon>Spiralia</taxon>
        <taxon>Lophotrochozoa</taxon>
        <taxon>Mollusca</taxon>
        <taxon>Bivalvia</taxon>
        <taxon>Autobranchia</taxon>
        <taxon>Pteriomorphia</taxon>
        <taxon>Mytilida</taxon>
        <taxon>Mytiloidea</taxon>
        <taxon>Mytilidae</taxon>
        <taxon>Mytilinae</taxon>
        <taxon>Mytilus</taxon>
    </lineage>
</organism>
<dbReference type="AlphaFoldDB" id="A0A8B6GWI7"/>